<evidence type="ECO:0000313" key="2">
    <source>
        <dbReference type="EMBL" id="KAL3356836.1"/>
    </source>
</evidence>
<dbReference type="EMBL" id="JBJKTR010000010">
    <property type="protein sequence ID" value="KAL3356836.1"/>
    <property type="molecule type" value="Genomic_DNA"/>
</dbReference>
<name>A0ABD2TL37_9SOLN</name>
<sequence>VPNGKQTATSRLVNETTVLCDFLSSSSRPSLLVQWQQARVSPIFLFRNGEKMGEKYVSPKMVKQVFGFLNFLDGLWTRIFVRFPPIFALISWLYTFGVVHCKREEDFEKKGVRKRVGFLLGKNTKGGFFFLELESFN</sequence>
<dbReference type="EMBL" id="JBJKTR010000010">
    <property type="protein sequence ID" value="KAL3356837.1"/>
    <property type="molecule type" value="Genomic_DNA"/>
</dbReference>
<evidence type="ECO:0000313" key="3">
    <source>
        <dbReference type="Proteomes" id="UP001627284"/>
    </source>
</evidence>
<comment type="caution">
    <text evidence="2">The sequence shown here is derived from an EMBL/GenBank/DDBJ whole genome shotgun (WGS) entry which is preliminary data.</text>
</comment>
<keyword evidence="3" id="KW-1185">Reference proteome</keyword>
<feature type="non-terminal residue" evidence="2">
    <location>
        <position position="1"/>
    </location>
</feature>
<keyword evidence="1" id="KW-0812">Transmembrane</keyword>
<dbReference type="AlphaFoldDB" id="A0ABD2TL37"/>
<evidence type="ECO:0000256" key="1">
    <source>
        <dbReference type="SAM" id="Phobius"/>
    </source>
</evidence>
<dbReference type="EMBL" id="JBJKTR010000010">
    <property type="protein sequence ID" value="KAL3356835.1"/>
    <property type="molecule type" value="Genomic_DNA"/>
</dbReference>
<protein>
    <submittedName>
        <fullName evidence="2">Uncharacterized protein</fullName>
    </submittedName>
</protein>
<accession>A0ABD2TL37</accession>
<keyword evidence="1" id="KW-1133">Transmembrane helix</keyword>
<dbReference type="Proteomes" id="UP001627284">
    <property type="component" value="Unassembled WGS sequence"/>
</dbReference>
<feature type="transmembrane region" description="Helical" evidence="1">
    <location>
        <begin position="79"/>
        <end position="99"/>
    </location>
</feature>
<organism evidence="2 3">
    <name type="scientific">Solanum stoloniferum</name>
    <dbReference type="NCBI Taxonomy" id="62892"/>
    <lineage>
        <taxon>Eukaryota</taxon>
        <taxon>Viridiplantae</taxon>
        <taxon>Streptophyta</taxon>
        <taxon>Embryophyta</taxon>
        <taxon>Tracheophyta</taxon>
        <taxon>Spermatophyta</taxon>
        <taxon>Magnoliopsida</taxon>
        <taxon>eudicotyledons</taxon>
        <taxon>Gunneridae</taxon>
        <taxon>Pentapetalae</taxon>
        <taxon>asterids</taxon>
        <taxon>lamiids</taxon>
        <taxon>Solanales</taxon>
        <taxon>Solanaceae</taxon>
        <taxon>Solanoideae</taxon>
        <taxon>Solaneae</taxon>
        <taxon>Solanum</taxon>
    </lineage>
</organism>
<proteinExistence type="predicted"/>
<gene>
    <name evidence="2" type="ORF">AABB24_017481</name>
</gene>
<reference evidence="2 3" key="1">
    <citation type="submission" date="2024-05" db="EMBL/GenBank/DDBJ databases">
        <title>De novo assembly of an allotetraploid wild potato.</title>
        <authorList>
            <person name="Hosaka A.J."/>
        </authorList>
    </citation>
    <scope>NUCLEOTIDE SEQUENCE [LARGE SCALE GENOMIC DNA]</scope>
    <source>
        <tissue evidence="2">Young leaves</tissue>
    </source>
</reference>
<keyword evidence="1" id="KW-0472">Membrane</keyword>